<dbReference type="NCBIfam" id="NF042419">
    <property type="entry name" value="Phyto_syn_CrtB"/>
    <property type="match status" value="1"/>
</dbReference>
<evidence type="ECO:0000256" key="2">
    <source>
        <dbReference type="ARBA" id="ARBA00006251"/>
    </source>
</evidence>
<name>A0A427V883_9ENTR</name>
<evidence type="ECO:0000256" key="4">
    <source>
        <dbReference type="ARBA" id="ARBA00022746"/>
    </source>
</evidence>
<dbReference type="SUPFAM" id="SSF48576">
    <property type="entry name" value="Terpenoid synthases"/>
    <property type="match status" value="1"/>
</dbReference>
<evidence type="ECO:0000256" key="3">
    <source>
        <dbReference type="ARBA" id="ARBA00022679"/>
    </source>
</evidence>
<protein>
    <submittedName>
        <fullName evidence="6">Phytoene/squalene synthase family protein</fullName>
    </submittedName>
</protein>
<dbReference type="CDD" id="cd00683">
    <property type="entry name" value="Trans_IPPS_HH"/>
    <property type="match status" value="1"/>
</dbReference>
<dbReference type="GO" id="GO:0051996">
    <property type="term" value="F:squalene synthase [NAD(P)H] activity"/>
    <property type="evidence" value="ECO:0007669"/>
    <property type="project" value="InterPro"/>
</dbReference>
<dbReference type="PROSITE" id="PS01045">
    <property type="entry name" value="SQUALEN_PHYTOEN_SYN_2"/>
    <property type="match status" value="1"/>
</dbReference>
<dbReference type="InterPro" id="IPR053452">
    <property type="entry name" value="Phytoene_synthase-rel"/>
</dbReference>
<dbReference type="InterPro" id="IPR002060">
    <property type="entry name" value="Squ/phyt_synthse"/>
</dbReference>
<dbReference type="InterPro" id="IPR033904">
    <property type="entry name" value="Trans_IPPS_HH"/>
</dbReference>
<dbReference type="FunFam" id="1.10.600.10:FF:000020">
    <property type="entry name" value="Phytoene synthase"/>
    <property type="match status" value="1"/>
</dbReference>
<keyword evidence="3" id="KW-0808">Transferase</keyword>
<dbReference type="Proteomes" id="UP000275331">
    <property type="component" value="Unassembled WGS sequence"/>
</dbReference>
<dbReference type="OrthoDB" id="9807580at2"/>
<gene>
    <name evidence="6" type="ORF">EGT71_00310</name>
</gene>
<dbReference type="Pfam" id="PF00494">
    <property type="entry name" value="SQS_PSY"/>
    <property type="match status" value="1"/>
</dbReference>
<accession>A0A427V883</accession>
<evidence type="ECO:0000256" key="1">
    <source>
        <dbReference type="ARBA" id="ARBA00004684"/>
    </source>
</evidence>
<dbReference type="SFLD" id="SFLDS00005">
    <property type="entry name" value="Isoprenoid_Synthase_Type_I"/>
    <property type="match status" value="1"/>
</dbReference>
<keyword evidence="4" id="KW-0125">Carotenoid biosynthesis</keyword>
<dbReference type="InterPro" id="IPR019845">
    <property type="entry name" value="Squalene/phytoene_synthase_CS"/>
</dbReference>
<comment type="similarity">
    <text evidence="2">Belongs to the phytoene/squalene synthase family.</text>
</comment>
<dbReference type="EMBL" id="RHXB01000001">
    <property type="protein sequence ID" value="RSE29000.1"/>
    <property type="molecule type" value="Genomic_DNA"/>
</dbReference>
<comment type="cofactor">
    <cofactor evidence="5">
        <name>ATP</name>
        <dbReference type="ChEBI" id="CHEBI:30616"/>
    </cofactor>
</comment>
<proteinExistence type="inferred from homology"/>
<dbReference type="PANTHER" id="PTHR31480">
    <property type="entry name" value="BIFUNCTIONAL LYCOPENE CYCLASE/PHYTOENE SYNTHASE"/>
    <property type="match status" value="1"/>
</dbReference>
<dbReference type="InterPro" id="IPR008949">
    <property type="entry name" value="Isoprenoid_synthase_dom_sf"/>
</dbReference>
<evidence type="ECO:0000313" key="7">
    <source>
        <dbReference type="Proteomes" id="UP000275331"/>
    </source>
</evidence>
<dbReference type="SFLD" id="SFLDG01018">
    <property type="entry name" value="Squalene/Phytoene_Synthase_Lik"/>
    <property type="match status" value="1"/>
</dbReference>
<reference evidence="6 7" key="1">
    <citation type="submission" date="2018-10" db="EMBL/GenBank/DDBJ databases">
        <title>Transmission dynamics of multidrug resistant bacteria on intensive care unit surfaces.</title>
        <authorList>
            <person name="D'Souza A.W."/>
            <person name="Potter R.F."/>
            <person name="Wallace M."/>
            <person name="Shupe A."/>
            <person name="Patel S."/>
            <person name="Sun S."/>
            <person name="Gul D."/>
            <person name="Kwon J.H."/>
            <person name="Andleeb S."/>
            <person name="Burnham C.-A.D."/>
            <person name="Dantas G."/>
        </authorList>
    </citation>
    <scope>NUCLEOTIDE SEQUENCE [LARGE SCALE GENOMIC DNA]</scope>
    <source>
        <strain evidence="6 7">AS_373</strain>
    </source>
</reference>
<sequence>MNQPLFRHAANTMRSGSKSFDAAARLFDADTRRSVLMLYTWCRHCDDVIDNQIAGFAADAPASNSPVQRLMQLRTATQQVYQGHAMSEPAFAALQEVTVRHHIPARWPLEHLEGFAMDVRGERYHTLDDTLRYCYHVAGVVGLMMAHIMGVRDEQVLDRACDLGLAFQLTNIARDVIEDAGAGRCYLPQQWLAEQGLSIENYHAAENRAALYRVATQLLDEAEPYYVSALAGLHALPLRSRWAIATARDVYRAIGIKVADAGENAWNSRQHTGKAEKLALLLKGAGRAAIAPLAARSPRPDSLWQRPV</sequence>
<comment type="pathway">
    <text evidence="1">Carotenoid biosynthesis; phytoene biosynthesis.</text>
</comment>
<dbReference type="RefSeq" id="WP_125295363.1">
    <property type="nucleotide sequence ID" value="NZ_JAPTZM010000001.1"/>
</dbReference>
<organism evidence="6 7">
    <name type="scientific">Atlantibacter subterraneus</name>
    <dbReference type="NCBI Taxonomy" id="255519"/>
    <lineage>
        <taxon>Bacteria</taxon>
        <taxon>Pseudomonadati</taxon>
        <taxon>Pseudomonadota</taxon>
        <taxon>Gammaproteobacteria</taxon>
        <taxon>Enterobacterales</taxon>
        <taxon>Enterobacteriaceae</taxon>
        <taxon>Atlantibacter</taxon>
    </lineage>
</organism>
<evidence type="ECO:0000256" key="5">
    <source>
        <dbReference type="ARBA" id="ARBA00053028"/>
    </source>
</evidence>
<dbReference type="GO" id="GO:0004311">
    <property type="term" value="F:geranylgeranyl diphosphate synthase activity"/>
    <property type="evidence" value="ECO:0007669"/>
    <property type="project" value="InterPro"/>
</dbReference>
<dbReference type="PROSITE" id="PS01044">
    <property type="entry name" value="SQUALEN_PHYTOEN_SYN_1"/>
    <property type="match status" value="1"/>
</dbReference>
<dbReference type="SFLD" id="SFLDG01212">
    <property type="entry name" value="Phytoene_synthase_like"/>
    <property type="match status" value="1"/>
</dbReference>
<dbReference type="Gene3D" id="1.10.600.10">
    <property type="entry name" value="Farnesyl Diphosphate Synthase"/>
    <property type="match status" value="1"/>
</dbReference>
<dbReference type="GO" id="GO:0016117">
    <property type="term" value="P:carotenoid biosynthetic process"/>
    <property type="evidence" value="ECO:0007669"/>
    <property type="project" value="UniProtKB-KW"/>
</dbReference>
<evidence type="ECO:0000313" key="6">
    <source>
        <dbReference type="EMBL" id="RSE29000.1"/>
    </source>
</evidence>
<dbReference type="InterPro" id="IPR044843">
    <property type="entry name" value="Trans_IPPS_bact-type"/>
</dbReference>
<comment type="caution">
    <text evidence="6">The sequence shown here is derived from an EMBL/GenBank/DDBJ whole genome shotgun (WGS) entry which is preliminary data.</text>
</comment>
<dbReference type="AlphaFoldDB" id="A0A427V883"/>